<sequence length="152" mass="17013">MSQKVLTGNLYLTGQSYPTIASETVIEIKQGTTWDEEFYVQGDITAWNINFYIAKQSGETRIATGRIEGLQFGDFTVEGTEYENYTYFKLIIDSNITAEMDITPIAIKDITQPKAGRDYWQADLEASKTIAGKLIVQPLAFDLTPVVVRGQV</sequence>
<protein>
    <submittedName>
        <fullName evidence="1">Uncharacterized protein</fullName>
    </submittedName>
</protein>
<reference evidence="1" key="1">
    <citation type="submission" date="2020-07" db="EMBL/GenBank/DDBJ databases">
        <title>Dissolved microcystin release linked to lysis of a Microcystis spp. bloom in Lake Erie (USA) attributed to a novel cyanophage.</title>
        <authorList>
            <person name="McKindles K.M."/>
            <person name="Manes M.A."/>
            <person name="DeMarco J.R."/>
            <person name="McClure A."/>
            <person name="McKay R.M."/>
            <person name="Davis T.W."/>
            <person name="Bullerjahn G.S."/>
        </authorList>
    </citation>
    <scope>NUCLEOTIDE SEQUENCE</scope>
</reference>
<dbReference type="EMBL" id="MT840186">
    <property type="protein sequence ID" value="QNL31597.1"/>
    <property type="molecule type" value="Genomic_DNA"/>
</dbReference>
<evidence type="ECO:0000313" key="1">
    <source>
        <dbReference type="EMBL" id="QNL31597.1"/>
    </source>
</evidence>
<proteinExistence type="predicted"/>
<name>A0A7G9A4C4_9VIRU</name>
<organism evidence="1">
    <name type="scientific">Bacteriophage sp</name>
    <dbReference type="NCBI Taxonomy" id="38018"/>
    <lineage>
        <taxon>Viruses</taxon>
    </lineage>
</organism>
<accession>A0A7G9A4C4</accession>